<evidence type="ECO:0000313" key="2">
    <source>
        <dbReference type="EMBL" id="OWY95376.1"/>
    </source>
</evidence>
<accession>A0A225US65</accession>
<evidence type="ECO:0000256" key="1">
    <source>
        <dbReference type="SAM" id="MobiDB-lite"/>
    </source>
</evidence>
<organism evidence="2 3">
    <name type="scientific">Phytophthora megakarya</name>
    <dbReference type="NCBI Taxonomy" id="4795"/>
    <lineage>
        <taxon>Eukaryota</taxon>
        <taxon>Sar</taxon>
        <taxon>Stramenopiles</taxon>
        <taxon>Oomycota</taxon>
        <taxon>Peronosporomycetes</taxon>
        <taxon>Peronosporales</taxon>
        <taxon>Peronosporaceae</taxon>
        <taxon>Phytophthora</taxon>
    </lineage>
</organism>
<dbReference type="AlphaFoldDB" id="A0A225US65"/>
<name>A0A225US65_9STRA</name>
<keyword evidence="3" id="KW-1185">Reference proteome</keyword>
<comment type="caution">
    <text evidence="2">The sequence shown here is derived from an EMBL/GenBank/DDBJ whole genome shotgun (WGS) entry which is preliminary data.</text>
</comment>
<dbReference type="Proteomes" id="UP000198211">
    <property type="component" value="Unassembled WGS sequence"/>
</dbReference>
<feature type="compositionally biased region" description="Basic and acidic residues" evidence="1">
    <location>
        <begin position="13"/>
        <end position="24"/>
    </location>
</feature>
<evidence type="ECO:0000313" key="3">
    <source>
        <dbReference type="Proteomes" id="UP000198211"/>
    </source>
</evidence>
<feature type="region of interest" description="Disordered" evidence="1">
    <location>
        <begin position="1"/>
        <end position="36"/>
    </location>
</feature>
<dbReference type="EMBL" id="NBNE01013012">
    <property type="protein sequence ID" value="OWY95376.1"/>
    <property type="molecule type" value="Genomic_DNA"/>
</dbReference>
<proteinExistence type="predicted"/>
<sequence>MALDSGSHRCLRSQREGRASDNDFRTFSARVDSGSRHTPDIRIEKVLRPSGSRCDKLCGRLQTSSTKTCPGCTKQGAIKPGLMTRARGYKNPPSVARRLDCLPAVSKNIRPWPGQDETQVNPGFTRRS</sequence>
<gene>
    <name evidence="2" type="ORF">PHMEG_00034632</name>
</gene>
<feature type="region of interest" description="Disordered" evidence="1">
    <location>
        <begin position="107"/>
        <end position="128"/>
    </location>
</feature>
<reference evidence="3" key="1">
    <citation type="submission" date="2017-03" db="EMBL/GenBank/DDBJ databases">
        <title>Phytopthora megakarya and P. palmivora, two closely related causual agents of cacao black pod achieved similar genome size and gene model numbers by different mechanisms.</title>
        <authorList>
            <person name="Ali S."/>
            <person name="Shao J."/>
            <person name="Larry D.J."/>
            <person name="Kronmiller B."/>
            <person name="Shen D."/>
            <person name="Strem M.D."/>
            <person name="Melnick R.L."/>
            <person name="Guiltinan M.J."/>
            <person name="Tyler B.M."/>
            <person name="Meinhardt L.W."/>
            <person name="Bailey B.A."/>
        </authorList>
    </citation>
    <scope>NUCLEOTIDE SEQUENCE [LARGE SCALE GENOMIC DNA]</scope>
    <source>
        <strain evidence="3">zdho120</strain>
    </source>
</reference>
<protein>
    <submittedName>
        <fullName evidence="2">Uncharacterized protein</fullName>
    </submittedName>
</protein>